<gene>
    <name evidence="2" type="ORF">ISF6_2579</name>
</gene>
<evidence type="ECO:0000313" key="3">
    <source>
        <dbReference type="Proteomes" id="UP000037660"/>
    </source>
</evidence>
<dbReference type="SUPFAM" id="SSF55298">
    <property type="entry name" value="YjgF-like"/>
    <property type="match status" value="1"/>
</dbReference>
<name>A0A0K8P2H8_PISS1</name>
<accession>A0A0K8P2H8</accession>
<dbReference type="Pfam" id="PF14588">
    <property type="entry name" value="YjgF_endoribonc"/>
    <property type="match status" value="1"/>
</dbReference>
<feature type="domain" description="Endoribonuclease L-PSP/chorismate mutase-like" evidence="1">
    <location>
        <begin position="2"/>
        <end position="128"/>
    </location>
</feature>
<dbReference type="InterPro" id="IPR013813">
    <property type="entry name" value="Endoribo_LPSP/chorism_mut-like"/>
</dbReference>
<sequence>MLPPAPAAVGNFVGARREGALIFVSGQLPVVDGQPVRTGRVGSAVSLAEAADAARIAALNTLAQAAAVAGSLDALTGVVRVGGFVQAEPDFFDVPKVVNGASDLYVALFGDAGRHARAAIGVCTLPANVPVEIEAVFSCG</sequence>
<evidence type="ECO:0000259" key="1">
    <source>
        <dbReference type="Pfam" id="PF14588"/>
    </source>
</evidence>
<reference evidence="2 3" key="2">
    <citation type="journal article" date="2016" name="Science">
        <title>A bacterium that degrades and assimilates poly(ethylene terephthalate).</title>
        <authorList>
            <person name="Yoshida S."/>
            <person name="Hiraga K."/>
            <person name="Takehana T."/>
            <person name="Taniguchi I."/>
            <person name="Yamaji H."/>
            <person name="Maeda Y."/>
            <person name="Toyohara K."/>
            <person name="Miyamoto K."/>
            <person name="Kimura Y."/>
            <person name="Oda K."/>
        </authorList>
    </citation>
    <scope>NUCLEOTIDE SEQUENCE [LARGE SCALE GENOMIC DNA]</scope>
    <source>
        <strain evidence="3">NBRC 110686 / TISTR 2288 / 201-F6</strain>
    </source>
</reference>
<proteinExistence type="predicted"/>
<dbReference type="Gene3D" id="3.30.1330.40">
    <property type="entry name" value="RutC-like"/>
    <property type="match status" value="1"/>
</dbReference>
<keyword evidence="3" id="KW-1185">Reference proteome</keyword>
<organism evidence="2 3">
    <name type="scientific">Piscinibacter sakaiensis</name>
    <name type="common">Ideonella sakaiensis</name>
    <dbReference type="NCBI Taxonomy" id="1547922"/>
    <lineage>
        <taxon>Bacteria</taxon>
        <taxon>Pseudomonadati</taxon>
        <taxon>Pseudomonadota</taxon>
        <taxon>Betaproteobacteria</taxon>
        <taxon>Burkholderiales</taxon>
        <taxon>Sphaerotilaceae</taxon>
        <taxon>Piscinibacter</taxon>
    </lineage>
</organism>
<dbReference type="PANTHER" id="PTHR43760">
    <property type="entry name" value="ENDORIBONUCLEASE-RELATED"/>
    <property type="match status" value="1"/>
</dbReference>
<protein>
    <recommendedName>
        <fullName evidence="1">Endoribonuclease L-PSP/chorismate mutase-like domain-containing protein</fullName>
    </recommendedName>
</protein>
<dbReference type="AlphaFoldDB" id="A0A0K8P2H8"/>
<comment type="caution">
    <text evidence="2">The sequence shown here is derived from an EMBL/GenBank/DDBJ whole genome shotgun (WGS) entry which is preliminary data.</text>
</comment>
<reference evidence="3" key="1">
    <citation type="submission" date="2015-07" db="EMBL/GenBank/DDBJ databases">
        <title>Discovery of a poly(ethylene terephthalate assimilation.</title>
        <authorList>
            <person name="Yoshida S."/>
            <person name="Hiraga K."/>
            <person name="Takehana T."/>
            <person name="Taniguchi I."/>
            <person name="Yamaji H."/>
            <person name="Maeda Y."/>
            <person name="Toyohara K."/>
            <person name="Miyamoto K."/>
            <person name="Kimura Y."/>
            <person name="Oda K."/>
        </authorList>
    </citation>
    <scope>NUCLEOTIDE SEQUENCE [LARGE SCALE GENOMIC DNA]</scope>
    <source>
        <strain evidence="3">NBRC 110686 / TISTR 2288 / 201-F6</strain>
    </source>
</reference>
<dbReference type="STRING" id="1547922.ISF6_2579"/>
<dbReference type="PANTHER" id="PTHR43760:SF1">
    <property type="entry name" value="ENDORIBONUCLEASE L-PSP_CHORISMATE MUTASE-LIKE DOMAIN-CONTAINING PROTEIN"/>
    <property type="match status" value="1"/>
</dbReference>
<dbReference type="Proteomes" id="UP000037660">
    <property type="component" value="Unassembled WGS sequence"/>
</dbReference>
<dbReference type="CDD" id="cd02199">
    <property type="entry name" value="YjgF_YER057c_UK114_like_1"/>
    <property type="match status" value="1"/>
</dbReference>
<dbReference type="InterPro" id="IPR035959">
    <property type="entry name" value="RutC-like_sf"/>
</dbReference>
<evidence type="ECO:0000313" key="2">
    <source>
        <dbReference type="EMBL" id="GAP36739.1"/>
    </source>
</evidence>
<dbReference type="EMBL" id="BBYR01000038">
    <property type="protein sequence ID" value="GAP36739.1"/>
    <property type="molecule type" value="Genomic_DNA"/>
</dbReference>